<reference evidence="7" key="2">
    <citation type="submission" date="2023-08" db="EMBL/GenBank/DDBJ databases">
        <title>Increased levels of nutrients transform a symbiont into a lethal pathobiont.</title>
        <authorList>
            <person name="Lachnit T."/>
            <person name="Ulrich L."/>
            <person name="Willmer F.M."/>
            <person name="Hasenbein T."/>
            <person name="Steiner L.X."/>
            <person name="Wolters M."/>
            <person name="Herbst E.M."/>
            <person name="Deines P."/>
        </authorList>
    </citation>
    <scope>NUCLEOTIDE SEQUENCE</scope>
    <source>
        <strain evidence="7">T3</strain>
    </source>
</reference>
<reference evidence="6" key="1">
    <citation type="submission" date="2020-05" db="EMBL/GenBank/DDBJ databases">
        <title>Complete genome sequence of Pseudomonas sp. Sm006.</title>
        <authorList>
            <person name="Takeuchi K."/>
            <person name="Someya N."/>
        </authorList>
    </citation>
    <scope>NUCLEOTIDE SEQUENCE</scope>
    <source>
        <strain evidence="6">Sm006</strain>
    </source>
</reference>
<sequence length="193" mass="21189">MASSKRDQLIDTAIALFYRDGFHATGIDRILAESGVAKMTLYKHFKSKDELIEAALRQRLEPSRQMMAWALENLAPRAAILAVFDGLHQLLHGKEFFGCAFVNAAAEFHDREHPIHRVAALHKANAQLHFRSALERLGVAEPERLARQLQYLMEGAIAMAHVQGPAEQAREARDAAAVLLGAAGVATSDATNV</sequence>
<dbReference type="PRINTS" id="PR00455">
    <property type="entry name" value="HTHTETR"/>
</dbReference>
<evidence type="ECO:0000256" key="1">
    <source>
        <dbReference type="ARBA" id="ARBA00023015"/>
    </source>
</evidence>
<proteinExistence type="predicted"/>
<evidence type="ECO:0000256" key="4">
    <source>
        <dbReference type="PROSITE-ProRule" id="PRU00335"/>
    </source>
</evidence>
<dbReference type="InterPro" id="IPR009057">
    <property type="entry name" value="Homeodomain-like_sf"/>
</dbReference>
<evidence type="ECO:0000313" key="7">
    <source>
        <dbReference type="EMBL" id="XBY66032.1"/>
    </source>
</evidence>
<dbReference type="InterPro" id="IPR001647">
    <property type="entry name" value="HTH_TetR"/>
</dbReference>
<keyword evidence="8" id="KW-1185">Reference proteome</keyword>
<dbReference type="Gene3D" id="1.10.357.10">
    <property type="entry name" value="Tetracycline Repressor, domain 2"/>
    <property type="match status" value="1"/>
</dbReference>
<protein>
    <submittedName>
        <fullName evidence="7">TetR family transcriptional regulator</fullName>
    </submittedName>
</protein>
<name>A0AAU7Y8J9_9PSED</name>
<dbReference type="PANTHER" id="PTHR47506:SF1">
    <property type="entry name" value="HTH-TYPE TRANSCRIPTIONAL REGULATOR YJDC"/>
    <property type="match status" value="1"/>
</dbReference>
<gene>
    <name evidence="7" type="ORF">ABS648_09825</name>
    <name evidence="6" type="ORF">PSm6_38590</name>
</gene>
<dbReference type="SUPFAM" id="SSF48498">
    <property type="entry name" value="Tetracyclin repressor-like, C-terminal domain"/>
    <property type="match status" value="1"/>
</dbReference>
<evidence type="ECO:0000313" key="6">
    <source>
        <dbReference type="EMBL" id="BCD87452.1"/>
    </source>
</evidence>
<accession>A0AAU7Y8J9</accession>
<evidence type="ECO:0000313" key="8">
    <source>
        <dbReference type="Proteomes" id="UP001064896"/>
    </source>
</evidence>
<organism evidence="7">
    <name type="scientific">Pseudomonas solani</name>
    <dbReference type="NCBI Taxonomy" id="2731552"/>
    <lineage>
        <taxon>Bacteria</taxon>
        <taxon>Pseudomonadati</taxon>
        <taxon>Pseudomonadota</taxon>
        <taxon>Gammaproteobacteria</taxon>
        <taxon>Pseudomonadales</taxon>
        <taxon>Pseudomonadaceae</taxon>
        <taxon>Pseudomonas</taxon>
    </lineage>
</organism>
<dbReference type="Pfam" id="PF21993">
    <property type="entry name" value="TetR_C_13_2"/>
    <property type="match status" value="1"/>
</dbReference>
<keyword evidence="2 4" id="KW-0238">DNA-binding</keyword>
<dbReference type="PROSITE" id="PS50977">
    <property type="entry name" value="HTH_TETR_2"/>
    <property type="match status" value="1"/>
</dbReference>
<dbReference type="Proteomes" id="UP001064896">
    <property type="component" value="Chromosome"/>
</dbReference>
<dbReference type="InterPro" id="IPR054156">
    <property type="entry name" value="YxaF_TetR_C"/>
</dbReference>
<dbReference type="InterPro" id="IPR036271">
    <property type="entry name" value="Tet_transcr_reg_TetR-rel_C_sf"/>
</dbReference>
<evidence type="ECO:0000256" key="2">
    <source>
        <dbReference type="ARBA" id="ARBA00023125"/>
    </source>
</evidence>
<dbReference type="Pfam" id="PF00440">
    <property type="entry name" value="TetR_N"/>
    <property type="match status" value="1"/>
</dbReference>
<dbReference type="EMBL" id="CP158373">
    <property type="protein sequence ID" value="XBY66032.1"/>
    <property type="molecule type" value="Genomic_DNA"/>
</dbReference>
<dbReference type="EMBL" id="AP023081">
    <property type="protein sequence ID" value="BCD87452.1"/>
    <property type="molecule type" value="Genomic_DNA"/>
</dbReference>
<dbReference type="AlphaFoldDB" id="A0AAU7Y8J9"/>
<keyword evidence="3" id="KW-0804">Transcription</keyword>
<evidence type="ECO:0000259" key="5">
    <source>
        <dbReference type="PROSITE" id="PS50977"/>
    </source>
</evidence>
<evidence type="ECO:0000256" key="3">
    <source>
        <dbReference type="ARBA" id="ARBA00023163"/>
    </source>
</evidence>
<feature type="domain" description="HTH tetR-type" evidence="5">
    <location>
        <begin position="3"/>
        <end position="63"/>
    </location>
</feature>
<feature type="DNA-binding region" description="H-T-H motif" evidence="4">
    <location>
        <begin position="26"/>
        <end position="45"/>
    </location>
</feature>
<dbReference type="PANTHER" id="PTHR47506">
    <property type="entry name" value="TRANSCRIPTIONAL REGULATORY PROTEIN"/>
    <property type="match status" value="1"/>
</dbReference>
<dbReference type="RefSeq" id="WP_043243894.1">
    <property type="nucleotide sequence ID" value="NZ_AP023081.1"/>
</dbReference>
<dbReference type="GO" id="GO:0003677">
    <property type="term" value="F:DNA binding"/>
    <property type="evidence" value="ECO:0007669"/>
    <property type="project" value="UniProtKB-UniRule"/>
</dbReference>
<keyword evidence="1" id="KW-0805">Transcription regulation</keyword>
<dbReference type="SUPFAM" id="SSF46689">
    <property type="entry name" value="Homeodomain-like"/>
    <property type="match status" value="1"/>
</dbReference>